<evidence type="ECO:0000256" key="7">
    <source>
        <dbReference type="ARBA" id="ARBA00022960"/>
    </source>
</evidence>
<dbReference type="Pfam" id="PF00912">
    <property type="entry name" value="Transgly"/>
    <property type="match status" value="1"/>
</dbReference>
<dbReference type="PANTHER" id="PTHR32282">
    <property type="entry name" value="BINDING PROTEIN TRANSPEPTIDASE, PUTATIVE-RELATED"/>
    <property type="match status" value="1"/>
</dbReference>
<evidence type="ECO:0000256" key="9">
    <source>
        <dbReference type="ARBA" id="ARBA00022984"/>
    </source>
</evidence>
<dbReference type="UniPathway" id="UPA00219"/>
<dbReference type="GO" id="GO:0009252">
    <property type="term" value="P:peptidoglycan biosynthetic process"/>
    <property type="evidence" value="ECO:0007669"/>
    <property type="project" value="UniProtKB-UniPathway"/>
</dbReference>
<evidence type="ECO:0000256" key="13">
    <source>
        <dbReference type="ARBA" id="ARBA00023316"/>
    </source>
</evidence>
<evidence type="ECO:0000256" key="3">
    <source>
        <dbReference type="ARBA" id="ARBA00022475"/>
    </source>
</evidence>
<sequence>MVNTKQTIAVILFIVFSLNSTVGLYLILRTGEFFADTLSDVPTVDPTQMNNLLSQHSVIYDDAVEELEIIQTLEFRDIVEIDKIPSHVKNVFIAIEDERFKTHMGVDYKRILGALLINLEKRAPVQGASTITQQLVKNLYLSVNPSIALVASIKTKKNQDIKMIYKQAEDRMYNNNNENFPCINFNNATNMMSVPWQLFKAMVHF</sequence>
<evidence type="ECO:0000256" key="10">
    <source>
        <dbReference type="ARBA" id="ARBA00022989"/>
    </source>
</evidence>
<evidence type="ECO:0000256" key="6">
    <source>
        <dbReference type="ARBA" id="ARBA00022692"/>
    </source>
</evidence>
<dbReference type="PANTHER" id="PTHR32282:SF11">
    <property type="entry name" value="PENICILLIN-BINDING PROTEIN 1B"/>
    <property type="match status" value="1"/>
</dbReference>
<dbReference type="STRING" id="1121919.SAMN02745975_01429"/>
<protein>
    <recommendedName>
        <fullName evidence="2">Penicillin-binding protein 1A</fullName>
        <ecNumber evidence="14">2.4.99.28</ecNumber>
    </recommendedName>
</protein>
<dbReference type="GO" id="GO:0008955">
    <property type="term" value="F:peptidoglycan glycosyltransferase activity"/>
    <property type="evidence" value="ECO:0007669"/>
    <property type="project" value="UniProtKB-EC"/>
</dbReference>
<dbReference type="GO" id="GO:0005886">
    <property type="term" value="C:plasma membrane"/>
    <property type="evidence" value="ECO:0007669"/>
    <property type="project" value="UniProtKB-SubCell"/>
</dbReference>
<evidence type="ECO:0000256" key="11">
    <source>
        <dbReference type="ARBA" id="ARBA00023136"/>
    </source>
</evidence>
<dbReference type="EMBL" id="FQZV01000016">
    <property type="protein sequence ID" value="SHJ16789.1"/>
    <property type="molecule type" value="Genomic_DNA"/>
</dbReference>
<evidence type="ECO:0000256" key="8">
    <source>
        <dbReference type="ARBA" id="ARBA00022968"/>
    </source>
</evidence>
<keyword evidence="6 16" id="KW-0812">Transmembrane</keyword>
<keyword evidence="7" id="KW-0133">Cell shape</keyword>
<comment type="subcellular location">
    <subcellularLocation>
        <location evidence="1">Cell membrane</location>
        <topology evidence="1">Single-pass type II membrane protein</topology>
    </subcellularLocation>
</comment>
<dbReference type="AlphaFoldDB" id="A0A1M6H3Q1"/>
<dbReference type="InterPro" id="IPR001264">
    <property type="entry name" value="Glyco_trans_51"/>
</dbReference>
<evidence type="ECO:0000256" key="15">
    <source>
        <dbReference type="ARBA" id="ARBA00049902"/>
    </source>
</evidence>
<dbReference type="InterPro" id="IPR023346">
    <property type="entry name" value="Lysozyme-like_dom_sf"/>
</dbReference>
<keyword evidence="5" id="KW-0808">Transferase</keyword>
<keyword evidence="19" id="KW-1185">Reference proteome</keyword>
<feature type="transmembrane region" description="Helical" evidence="16">
    <location>
        <begin position="6"/>
        <end position="28"/>
    </location>
</feature>
<accession>A0A1M6H3Q1</accession>
<dbReference type="GO" id="GO:0008360">
    <property type="term" value="P:regulation of cell shape"/>
    <property type="evidence" value="ECO:0007669"/>
    <property type="project" value="UniProtKB-KW"/>
</dbReference>
<keyword evidence="8" id="KW-0735">Signal-anchor</keyword>
<dbReference type="GO" id="GO:0071555">
    <property type="term" value="P:cell wall organization"/>
    <property type="evidence" value="ECO:0007669"/>
    <property type="project" value="UniProtKB-KW"/>
</dbReference>
<dbReference type="OrthoDB" id="9766909at2"/>
<evidence type="ECO:0000256" key="4">
    <source>
        <dbReference type="ARBA" id="ARBA00022676"/>
    </source>
</evidence>
<dbReference type="RefSeq" id="WP_110940658.1">
    <property type="nucleotide sequence ID" value="NZ_FQZV01000016.1"/>
</dbReference>
<keyword evidence="12" id="KW-0046">Antibiotic resistance</keyword>
<dbReference type="Proteomes" id="UP000184536">
    <property type="component" value="Unassembled WGS sequence"/>
</dbReference>
<evidence type="ECO:0000256" key="1">
    <source>
        <dbReference type="ARBA" id="ARBA00004401"/>
    </source>
</evidence>
<evidence type="ECO:0000259" key="17">
    <source>
        <dbReference type="Pfam" id="PF00912"/>
    </source>
</evidence>
<keyword evidence="4" id="KW-0328">Glycosyltransferase</keyword>
<comment type="catalytic activity">
    <reaction evidence="15">
        <text>[GlcNAc-(1-&gt;4)-Mur2Ac(oyl-L-Ala-gamma-D-Glu-L-Lys-D-Ala-D-Ala)](n)-di-trans,octa-cis-undecaprenyl diphosphate + beta-D-GlcNAc-(1-&gt;4)-Mur2Ac(oyl-L-Ala-gamma-D-Glu-L-Lys-D-Ala-D-Ala)-di-trans,octa-cis-undecaprenyl diphosphate = [GlcNAc-(1-&gt;4)-Mur2Ac(oyl-L-Ala-gamma-D-Glu-L-Lys-D-Ala-D-Ala)](n+1)-di-trans,octa-cis-undecaprenyl diphosphate + di-trans,octa-cis-undecaprenyl diphosphate + H(+)</text>
        <dbReference type="Rhea" id="RHEA:23708"/>
        <dbReference type="Rhea" id="RHEA-COMP:9602"/>
        <dbReference type="Rhea" id="RHEA-COMP:9603"/>
        <dbReference type="ChEBI" id="CHEBI:15378"/>
        <dbReference type="ChEBI" id="CHEBI:58405"/>
        <dbReference type="ChEBI" id="CHEBI:60033"/>
        <dbReference type="ChEBI" id="CHEBI:78435"/>
        <dbReference type="EC" id="2.4.99.28"/>
    </reaction>
</comment>
<dbReference type="EC" id="2.4.99.28" evidence="14"/>
<reference evidence="19" key="1">
    <citation type="submission" date="2016-11" db="EMBL/GenBank/DDBJ databases">
        <authorList>
            <person name="Varghese N."/>
            <person name="Submissions S."/>
        </authorList>
    </citation>
    <scope>NUCLEOTIDE SEQUENCE [LARGE SCALE GENOMIC DNA]</scope>
    <source>
        <strain evidence="19">DSM 17957</strain>
    </source>
</reference>
<evidence type="ECO:0000313" key="18">
    <source>
        <dbReference type="EMBL" id="SHJ16789.1"/>
    </source>
</evidence>
<evidence type="ECO:0000256" key="5">
    <source>
        <dbReference type="ARBA" id="ARBA00022679"/>
    </source>
</evidence>
<evidence type="ECO:0000256" key="14">
    <source>
        <dbReference type="ARBA" id="ARBA00044770"/>
    </source>
</evidence>
<proteinExistence type="predicted"/>
<dbReference type="SUPFAM" id="SSF53955">
    <property type="entry name" value="Lysozyme-like"/>
    <property type="match status" value="1"/>
</dbReference>
<keyword evidence="9" id="KW-0573">Peptidoglycan synthesis</keyword>
<dbReference type="InterPro" id="IPR036950">
    <property type="entry name" value="PBP_transglycosylase"/>
</dbReference>
<name>A0A1M6H3Q1_9FIRM</name>
<keyword evidence="10 16" id="KW-1133">Transmembrane helix</keyword>
<keyword evidence="3" id="KW-1003">Cell membrane</keyword>
<keyword evidence="13" id="KW-0961">Cell wall biogenesis/degradation</keyword>
<dbReference type="Gene3D" id="1.10.3810.10">
    <property type="entry name" value="Biosynthetic peptidoglycan transglycosylase-like"/>
    <property type="match status" value="1"/>
</dbReference>
<keyword evidence="11 16" id="KW-0472">Membrane</keyword>
<evidence type="ECO:0000313" key="19">
    <source>
        <dbReference type="Proteomes" id="UP000184536"/>
    </source>
</evidence>
<feature type="domain" description="Glycosyl transferase family 51" evidence="17">
    <location>
        <begin position="73"/>
        <end position="144"/>
    </location>
</feature>
<dbReference type="GO" id="GO:0046677">
    <property type="term" value="P:response to antibiotic"/>
    <property type="evidence" value="ECO:0007669"/>
    <property type="project" value="UniProtKB-KW"/>
</dbReference>
<dbReference type="GO" id="GO:0030288">
    <property type="term" value="C:outer membrane-bounded periplasmic space"/>
    <property type="evidence" value="ECO:0007669"/>
    <property type="project" value="TreeGrafter"/>
</dbReference>
<evidence type="ECO:0000256" key="12">
    <source>
        <dbReference type="ARBA" id="ARBA00023251"/>
    </source>
</evidence>
<gene>
    <name evidence="18" type="ORF">SAMN02745975_01429</name>
</gene>
<dbReference type="InterPro" id="IPR050396">
    <property type="entry name" value="Glycosyltr_51/Transpeptidase"/>
</dbReference>
<organism evidence="18 19">
    <name type="scientific">Geosporobacter subterraneus DSM 17957</name>
    <dbReference type="NCBI Taxonomy" id="1121919"/>
    <lineage>
        <taxon>Bacteria</taxon>
        <taxon>Bacillati</taxon>
        <taxon>Bacillota</taxon>
        <taxon>Clostridia</taxon>
        <taxon>Peptostreptococcales</taxon>
        <taxon>Thermotaleaceae</taxon>
        <taxon>Geosporobacter</taxon>
    </lineage>
</organism>
<evidence type="ECO:0000256" key="16">
    <source>
        <dbReference type="SAM" id="Phobius"/>
    </source>
</evidence>
<evidence type="ECO:0000256" key="2">
    <source>
        <dbReference type="ARBA" id="ARBA00018638"/>
    </source>
</evidence>